<dbReference type="PANTHER" id="PTHR43671:SF13">
    <property type="entry name" value="SERINE_THREONINE-PROTEIN KINASE NEK2"/>
    <property type="match status" value="1"/>
</dbReference>
<dbReference type="EMBL" id="JAAAPK010000012">
    <property type="protein sequence ID" value="NBC45104.1"/>
    <property type="molecule type" value="Genomic_DNA"/>
</dbReference>
<dbReference type="SUPFAM" id="SSF56112">
    <property type="entry name" value="Protein kinase-like (PK-like)"/>
    <property type="match status" value="1"/>
</dbReference>
<evidence type="ECO:0000313" key="9">
    <source>
        <dbReference type="Proteomes" id="UP000537825"/>
    </source>
</evidence>
<feature type="compositionally biased region" description="Basic and acidic residues" evidence="6">
    <location>
        <begin position="453"/>
        <end position="488"/>
    </location>
</feature>
<dbReference type="GO" id="GO:0004674">
    <property type="term" value="F:protein serine/threonine kinase activity"/>
    <property type="evidence" value="ECO:0007669"/>
    <property type="project" value="UniProtKB-EC"/>
</dbReference>
<dbReference type="Gene3D" id="1.10.510.10">
    <property type="entry name" value="Transferase(Phosphotransferase) domain 1"/>
    <property type="match status" value="1"/>
</dbReference>
<dbReference type="PANTHER" id="PTHR43671">
    <property type="entry name" value="SERINE/THREONINE-PROTEIN KINASE NEK"/>
    <property type="match status" value="1"/>
</dbReference>
<evidence type="ECO:0000259" key="7">
    <source>
        <dbReference type="PROSITE" id="PS50011"/>
    </source>
</evidence>
<dbReference type="InterPro" id="IPR000719">
    <property type="entry name" value="Prot_kinase_dom"/>
</dbReference>
<evidence type="ECO:0000256" key="1">
    <source>
        <dbReference type="ARBA" id="ARBA00012513"/>
    </source>
</evidence>
<organism evidence="8 9">
    <name type="scientific">Corallococcus exiguus</name>
    <dbReference type="NCBI Taxonomy" id="83462"/>
    <lineage>
        <taxon>Bacteria</taxon>
        <taxon>Pseudomonadati</taxon>
        <taxon>Myxococcota</taxon>
        <taxon>Myxococcia</taxon>
        <taxon>Myxococcales</taxon>
        <taxon>Cystobacterineae</taxon>
        <taxon>Myxococcaceae</taxon>
        <taxon>Corallococcus</taxon>
    </lineage>
</organism>
<dbReference type="GO" id="GO:0005524">
    <property type="term" value="F:ATP binding"/>
    <property type="evidence" value="ECO:0007669"/>
    <property type="project" value="UniProtKB-KW"/>
</dbReference>
<keyword evidence="5" id="KW-0067">ATP-binding</keyword>
<dbReference type="PROSITE" id="PS50011">
    <property type="entry name" value="PROTEIN_KINASE_DOM"/>
    <property type="match status" value="1"/>
</dbReference>
<evidence type="ECO:0000256" key="2">
    <source>
        <dbReference type="ARBA" id="ARBA00022679"/>
    </source>
</evidence>
<dbReference type="EC" id="2.7.11.1" evidence="1"/>
<evidence type="ECO:0000256" key="5">
    <source>
        <dbReference type="ARBA" id="ARBA00022840"/>
    </source>
</evidence>
<dbReference type="CDD" id="cd14014">
    <property type="entry name" value="STKc_PknB_like"/>
    <property type="match status" value="1"/>
</dbReference>
<dbReference type="InterPro" id="IPR020635">
    <property type="entry name" value="Tyr_kinase_cat_dom"/>
</dbReference>
<dbReference type="InterPro" id="IPR050660">
    <property type="entry name" value="NEK_Ser/Thr_kinase"/>
</dbReference>
<name>A0A7X5BVE0_9BACT</name>
<dbReference type="Proteomes" id="UP000537825">
    <property type="component" value="Unassembled WGS sequence"/>
</dbReference>
<protein>
    <recommendedName>
        <fullName evidence="1">non-specific serine/threonine protein kinase</fullName>
        <ecNumber evidence="1">2.7.11.1</ecNumber>
    </recommendedName>
</protein>
<dbReference type="GO" id="GO:0004713">
    <property type="term" value="F:protein tyrosine kinase activity"/>
    <property type="evidence" value="ECO:0007669"/>
    <property type="project" value="InterPro"/>
</dbReference>
<keyword evidence="9" id="KW-1185">Reference proteome</keyword>
<gene>
    <name evidence="8" type="ORF">GTZ93_35425</name>
</gene>
<keyword evidence="4 8" id="KW-0418">Kinase</keyword>
<dbReference type="RefSeq" id="WP_161663247.1">
    <property type="nucleotide sequence ID" value="NZ_CBCSLE010000042.1"/>
</dbReference>
<dbReference type="Pfam" id="PF00069">
    <property type="entry name" value="Pkinase"/>
    <property type="match status" value="1"/>
</dbReference>
<dbReference type="PROSITE" id="PS00109">
    <property type="entry name" value="PROTEIN_KINASE_TYR"/>
    <property type="match status" value="1"/>
</dbReference>
<reference evidence="8 9" key="1">
    <citation type="submission" date="2020-01" db="EMBL/GenBank/DDBJ databases">
        <title>The draft genome sequence of Corallococcus exiguus DSM 14696.</title>
        <authorList>
            <person name="Zhang X."/>
            <person name="Zhu H."/>
        </authorList>
    </citation>
    <scope>NUCLEOTIDE SEQUENCE [LARGE SCALE GENOMIC DNA]</scope>
    <source>
        <strain evidence="8 9">DSM 14696</strain>
    </source>
</reference>
<keyword evidence="3" id="KW-0547">Nucleotide-binding</keyword>
<comment type="caution">
    <text evidence="8">The sequence shown here is derived from an EMBL/GenBank/DDBJ whole genome shotgun (WGS) entry which is preliminary data.</text>
</comment>
<feature type="region of interest" description="Disordered" evidence="6">
    <location>
        <begin position="423"/>
        <end position="501"/>
    </location>
</feature>
<keyword evidence="2" id="KW-0808">Transferase</keyword>
<dbReference type="AlphaFoldDB" id="A0A7X5BVE0"/>
<dbReference type="Gene3D" id="3.30.200.20">
    <property type="entry name" value="Phosphorylase Kinase, domain 1"/>
    <property type="match status" value="1"/>
</dbReference>
<feature type="domain" description="Protein kinase" evidence="7">
    <location>
        <begin position="19"/>
        <end position="293"/>
    </location>
</feature>
<dbReference type="SMART" id="SM00219">
    <property type="entry name" value="TyrKc"/>
    <property type="match status" value="1"/>
</dbReference>
<sequence>MALEDELIDFHRGERIGKYEVLTQLTVGGMAELFLGYTSGPGGFRKYVVIKRILPDARSNDQFVRMFLDEARITAAFNHPNIAQVFDLGEEDDGLYLAMEFIGGQNLNQVTSACMKKRQPVPLAFTLSVARDVCLALHYAHTFTSAGGEASPVIHRDVAQKNIMVTYDGTVKLLDFGIAKAKNSLERTNVGTVKGTTGYMSPEQVRGDSLDGRSDLFSVGVVMHELITGERLFAGKTERDEMVKILEDAIPWPSVLLPHVSEDISRVVMRALERNVDRRYPSGRDMARAIEKVAGGKLMDADQRAALMKSLFAERMAATRSLLESADVTTSSQVLASAKRALQKDDGPYLPERKATALSVVEARKKAEIAKIRAEGPGSDETAPPVKRSKLGRVWALLSLSLFLGLAYGAFRLTQLLEAEEKAPPPPPMGLGAMVPILPPNAPVPGGDVAVVEPDKDKDRDTKDRDTRDKDRDRAGAKDRDNDRDEATSNRGSRKGKGKGEVTLFLDEPAEIFLNNKSLGRAPLVKRSLPVGQAELILVGEDKKRRVLAVPVETGKPVRLNLKLRELPGR</sequence>
<accession>A0A7X5BVE0</accession>
<evidence type="ECO:0000313" key="8">
    <source>
        <dbReference type="EMBL" id="NBC45104.1"/>
    </source>
</evidence>
<dbReference type="InterPro" id="IPR008266">
    <property type="entry name" value="Tyr_kinase_AS"/>
</dbReference>
<evidence type="ECO:0000256" key="4">
    <source>
        <dbReference type="ARBA" id="ARBA00022777"/>
    </source>
</evidence>
<proteinExistence type="predicted"/>
<evidence type="ECO:0000256" key="6">
    <source>
        <dbReference type="SAM" id="MobiDB-lite"/>
    </source>
</evidence>
<evidence type="ECO:0000256" key="3">
    <source>
        <dbReference type="ARBA" id="ARBA00022741"/>
    </source>
</evidence>
<dbReference type="InterPro" id="IPR011009">
    <property type="entry name" value="Kinase-like_dom_sf"/>
</dbReference>